<keyword evidence="3" id="KW-1185">Reference proteome</keyword>
<proteinExistence type="predicted"/>
<feature type="region of interest" description="Disordered" evidence="1">
    <location>
        <begin position="38"/>
        <end position="88"/>
    </location>
</feature>
<evidence type="ECO:0000313" key="2">
    <source>
        <dbReference type="EMBL" id="NJC71771.1"/>
    </source>
</evidence>
<comment type="caution">
    <text evidence="2">The sequence shown here is derived from an EMBL/GenBank/DDBJ whole genome shotgun (WGS) entry which is preliminary data.</text>
</comment>
<gene>
    <name evidence="2" type="ORF">HC031_18890</name>
</gene>
<reference evidence="2 3" key="1">
    <citation type="submission" date="2020-03" db="EMBL/GenBank/DDBJ databases">
        <title>WGS of the type strain of Planosporangium spp.</title>
        <authorList>
            <person name="Thawai C."/>
        </authorList>
    </citation>
    <scope>NUCLEOTIDE SEQUENCE [LARGE SCALE GENOMIC DNA]</scope>
    <source>
        <strain evidence="2 3">TBRC 5610</strain>
    </source>
</reference>
<evidence type="ECO:0000256" key="1">
    <source>
        <dbReference type="SAM" id="MobiDB-lite"/>
    </source>
</evidence>
<dbReference type="Proteomes" id="UP000722989">
    <property type="component" value="Unassembled WGS sequence"/>
</dbReference>
<sequence>MRAEHGPAARIVSADRVRATGVAGMFARQRYELTIEVADGPTTPTATAATSPAATPTAATPRATTPRAAAERPAPAKPMTIAKPTVPAPAKPIDVKPIDVKPVTAAKPVVAKPMDAKPVVATPIDAKPLTAAKPTLAAEPAAAATMPARANVDRVSPADALVALVEAQEREFLPYLGPDESAGADNAMQEAQRVSAGAAAFADVLSGYGVSDWKVPVLSTGLQSVGAETTEPETIEPKSVQPEFVQPKAAEPGVSDWLAAAWKATTPVGSAPTEITPLDITPLEPAQVESPTVENLTSEILTTGSLTTESLTVGTLAVETVPQYTTDSQLIPRYQPKRLNPNTPLPAALTHLGLPRQLATLITGTDSYREISRVIKLLPTAPELPAGAGELLVIVGERITSMSIASTVAQSLKLPPSRILLAAVNYAGTSVHPARRLTDPAQAATRVAKLRRDSNLPLIVVVDSEADAVGVGDIAAVARPATNGPANGIGRAGGGTRWARSIVESLDPTCVWGVVDVTRKTADSGAWLADIGRVDAIAAHGCAITGDPAAILQLGIPVAMIDGRTATPGIWAELLCHRLEEVRDIDRADA</sequence>
<organism evidence="2 3">
    <name type="scientific">Planosporangium thailandense</name>
    <dbReference type="NCBI Taxonomy" id="765197"/>
    <lineage>
        <taxon>Bacteria</taxon>
        <taxon>Bacillati</taxon>
        <taxon>Actinomycetota</taxon>
        <taxon>Actinomycetes</taxon>
        <taxon>Micromonosporales</taxon>
        <taxon>Micromonosporaceae</taxon>
        <taxon>Planosporangium</taxon>
    </lineage>
</organism>
<accession>A0ABX0Y108</accession>
<protein>
    <submittedName>
        <fullName evidence="2">Uncharacterized protein</fullName>
    </submittedName>
</protein>
<name>A0ABX0Y108_9ACTN</name>
<feature type="compositionally biased region" description="Low complexity" evidence="1">
    <location>
        <begin position="41"/>
        <end position="73"/>
    </location>
</feature>
<dbReference type="EMBL" id="JAATVY010000013">
    <property type="protein sequence ID" value="NJC71771.1"/>
    <property type="molecule type" value="Genomic_DNA"/>
</dbReference>
<evidence type="ECO:0000313" key="3">
    <source>
        <dbReference type="Proteomes" id="UP000722989"/>
    </source>
</evidence>